<feature type="compositionally biased region" description="Basic residues" evidence="1">
    <location>
        <begin position="484"/>
        <end position="507"/>
    </location>
</feature>
<reference evidence="2" key="1">
    <citation type="submission" date="2022-08" db="EMBL/GenBank/DDBJ databases">
        <title>Novel sulphate-reducing endosymbionts in the free-living metamonad Anaeramoeba.</title>
        <authorList>
            <person name="Jerlstrom-Hultqvist J."/>
            <person name="Cepicka I."/>
            <person name="Gallot-Lavallee L."/>
            <person name="Salas-Leiva D."/>
            <person name="Curtis B.A."/>
            <person name="Zahonova K."/>
            <person name="Pipaliya S."/>
            <person name="Dacks J."/>
            <person name="Roger A.J."/>
        </authorList>
    </citation>
    <scope>NUCLEOTIDE SEQUENCE</scope>
    <source>
        <strain evidence="2">Busselton2</strain>
    </source>
</reference>
<feature type="compositionally biased region" description="Basic and acidic residues" evidence="1">
    <location>
        <begin position="310"/>
        <end position="323"/>
    </location>
</feature>
<proteinExistence type="predicted"/>
<dbReference type="Proteomes" id="UP001146793">
    <property type="component" value="Unassembled WGS sequence"/>
</dbReference>
<comment type="caution">
    <text evidence="2">The sequence shown here is derived from an EMBL/GenBank/DDBJ whole genome shotgun (WGS) entry which is preliminary data.</text>
</comment>
<feature type="region of interest" description="Disordered" evidence="1">
    <location>
        <begin position="299"/>
        <end position="333"/>
    </location>
</feature>
<evidence type="ECO:0000313" key="3">
    <source>
        <dbReference type="Proteomes" id="UP001146793"/>
    </source>
</evidence>
<feature type="compositionally biased region" description="Polar residues" evidence="1">
    <location>
        <begin position="77"/>
        <end position="86"/>
    </location>
</feature>
<feature type="compositionally biased region" description="Low complexity" evidence="1">
    <location>
        <begin position="397"/>
        <end position="407"/>
    </location>
</feature>
<evidence type="ECO:0000313" key="2">
    <source>
        <dbReference type="EMBL" id="KAJ3444572.1"/>
    </source>
</evidence>
<evidence type="ECO:0000256" key="1">
    <source>
        <dbReference type="SAM" id="MobiDB-lite"/>
    </source>
</evidence>
<feature type="region of interest" description="Disordered" evidence="1">
    <location>
        <begin position="397"/>
        <end position="421"/>
    </location>
</feature>
<dbReference type="EMBL" id="JANTQA010000023">
    <property type="protein sequence ID" value="KAJ3444572.1"/>
    <property type="molecule type" value="Genomic_DNA"/>
</dbReference>
<name>A0AAV7ZVR0_9EUKA</name>
<dbReference type="AlphaFoldDB" id="A0AAV7ZVR0"/>
<feature type="compositionally biased region" description="Polar residues" evidence="1">
    <location>
        <begin position="160"/>
        <end position="171"/>
    </location>
</feature>
<feature type="region of interest" description="Disordered" evidence="1">
    <location>
        <begin position="652"/>
        <end position="674"/>
    </location>
</feature>
<gene>
    <name evidence="2" type="ORF">M0812_10429</name>
</gene>
<organism evidence="2 3">
    <name type="scientific">Anaeramoeba flamelloides</name>
    <dbReference type="NCBI Taxonomy" id="1746091"/>
    <lineage>
        <taxon>Eukaryota</taxon>
        <taxon>Metamonada</taxon>
        <taxon>Anaeramoebidae</taxon>
        <taxon>Anaeramoeba</taxon>
    </lineage>
</organism>
<feature type="region of interest" description="Disordered" evidence="1">
    <location>
        <begin position="160"/>
        <end position="187"/>
    </location>
</feature>
<feature type="region of interest" description="Disordered" evidence="1">
    <location>
        <begin position="67"/>
        <end position="102"/>
    </location>
</feature>
<feature type="compositionally biased region" description="Basic and acidic residues" evidence="1">
    <location>
        <begin position="87"/>
        <end position="102"/>
    </location>
</feature>
<feature type="region of interest" description="Disordered" evidence="1">
    <location>
        <begin position="469"/>
        <end position="526"/>
    </location>
</feature>
<sequence>MSSEPEYEPILDPEYFDLFQEEFQYPLFDFDTNSNGLNNNTTNTNEIYNMKQLQSDFEQMGELTQLKKEKEQEQEQISNTNPNPKTGNKDGKMENKQKQQDKEKSLYLIRNNDSNSYLFSKQSSFSNNQTLERIPSLERFLTFERVPSLERLPSFGRMNSFTRQPSFPRQRSFQRKPSLDRLPSFGNPNKGMNSWMFSQTNTTSNNSNLRGSNFANSTNHNDRNLFTRDLSLESVYKVHQNSNISNNSNNNINENLNQSLIIKKKNHKNPIYIPKLQKKSSSQSILFSPNNSKLSFLHKQQLSQQKQNHQKMEEEKQNEKDNENGNEQSQDSNNFLKFLNHPNIEMIVGSQFDQGKSNLSGIKNEQNNFLFLGKNQNGKENENENLNSLKNEVINNSGTNTTINNSGSGSGSGRGKGKLQKTKTQFILKKNSKEIQSEPMIIASKEPPNEEKQMNLTTGNFNSKIKELSNSQNQKNENLIKNKSQIKKGKKRKYKKKKTRVRIKIGTRYKDGEKNPNEGNSKMNDFDEDSRKRFLKLHSLNKNNSVVIESGKDVFKLLTGQLWVISGGAPQKVLTPYTDKFVQKIGNLFKASENEEESFQGQLKYLLSNSRRTFTEFILEILIGILSLKYSENVPEISLKFWKILEDASQVNSRNENNDGNEDNNKYNNNNNNNNGNGIGIGIDEIKIENEKEKMTEKEKLNIRLEEIYQEIYTQKVLMFWFDKRFVERLGAFFNGKDKKNFYEQHLFYLGKSKFILSCLLSAQELIKKEEGIPEKYYKLVNLEFKGNPLNVYLNNRGKKLNLVKDLIIKYGLNNGSFWNIISKDYLGKMKFMEENIFDYFPFKNLITNPLLAKLCKKGFKRKTPKKSAMFLHQMLKNHKCKLMLIGFLKKRAI</sequence>
<feature type="compositionally biased region" description="Polar residues" evidence="1">
    <location>
        <begin position="469"/>
        <end position="479"/>
    </location>
</feature>
<accession>A0AAV7ZVR0</accession>
<protein>
    <submittedName>
        <fullName evidence="2">Cysteine and glycine-rich protein 2 binding protein</fullName>
    </submittedName>
</protein>